<dbReference type="GO" id="GO:0003724">
    <property type="term" value="F:RNA helicase activity"/>
    <property type="evidence" value="ECO:0007669"/>
    <property type="project" value="UniProtKB-EC"/>
</dbReference>
<evidence type="ECO:0000256" key="2">
    <source>
        <dbReference type="ARBA" id="ARBA00022741"/>
    </source>
</evidence>
<dbReference type="OMA" id="NHSAGGW"/>
<dbReference type="AlphaFoldDB" id="K0SMU3"/>
<comment type="caution">
    <text evidence="12">The sequence shown here is derived from an EMBL/GenBank/DDBJ whole genome shotgun (WGS) entry which is preliminary data.</text>
</comment>
<dbReference type="InterPro" id="IPR011545">
    <property type="entry name" value="DEAD/DEAH_box_helicase_dom"/>
</dbReference>
<dbReference type="InterPro" id="IPR014014">
    <property type="entry name" value="RNA_helicase_DEAD_Q_motif"/>
</dbReference>
<feature type="compositionally biased region" description="Low complexity" evidence="8">
    <location>
        <begin position="503"/>
        <end position="514"/>
    </location>
</feature>
<dbReference type="CDD" id="cd18787">
    <property type="entry name" value="SF2_C_DEAD"/>
    <property type="match status" value="1"/>
</dbReference>
<dbReference type="Pfam" id="PF00271">
    <property type="entry name" value="Helicase_C"/>
    <property type="match status" value="1"/>
</dbReference>
<evidence type="ECO:0000256" key="7">
    <source>
        <dbReference type="RuleBase" id="RU000492"/>
    </source>
</evidence>
<feature type="compositionally biased region" description="Low complexity" evidence="8">
    <location>
        <begin position="449"/>
        <end position="460"/>
    </location>
</feature>
<name>K0SMU3_THAOC</name>
<proteinExistence type="inferred from homology"/>
<evidence type="ECO:0000256" key="5">
    <source>
        <dbReference type="ARBA" id="ARBA00022840"/>
    </source>
</evidence>
<feature type="region of interest" description="Disordered" evidence="8">
    <location>
        <begin position="269"/>
        <end position="347"/>
    </location>
</feature>
<feature type="compositionally biased region" description="Basic and acidic residues" evidence="8">
    <location>
        <begin position="337"/>
        <end position="346"/>
    </location>
</feature>
<keyword evidence="2 7" id="KW-0547">Nucleotide-binding</keyword>
<feature type="domain" description="DEAD-box RNA helicase Q" evidence="11">
    <location>
        <begin position="1"/>
        <end position="22"/>
    </location>
</feature>
<keyword evidence="13" id="KW-1185">Reference proteome</keyword>
<reference evidence="12 13" key="1">
    <citation type="journal article" date="2012" name="Genome Biol.">
        <title>Genome and low-iron response of an oceanic diatom adapted to chronic iron limitation.</title>
        <authorList>
            <person name="Lommer M."/>
            <person name="Specht M."/>
            <person name="Roy A.S."/>
            <person name="Kraemer L."/>
            <person name="Andreson R."/>
            <person name="Gutowska M.A."/>
            <person name="Wolf J."/>
            <person name="Bergner S.V."/>
            <person name="Schilhabel M.B."/>
            <person name="Klostermeier U.C."/>
            <person name="Beiko R.G."/>
            <person name="Rosenstiel P."/>
            <person name="Hippler M."/>
            <person name="Laroche J."/>
        </authorList>
    </citation>
    <scope>NUCLEOTIDE SEQUENCE [LARGE SCALE GENOMIC DNA]</scope>
    <source>
        <strain evidence="12 13">CCMP1005</strain>
    </source>
</reference>
<dbReference type="Gene3D" id="3.40.50.300">
    <property type="entry name" value="P-loop containing nucleotide triphosphate hydrolases"/>
    <property type="match status" value="2"/>
</dbReference>
<feature type="short sequence motif" description="Q motif" evidence="6">
    <location>
        <begin position="1"/>
        <end position="22"/>
    </location>
</feature>
<dbReference type="PROSITE" id="PS00039">
    <property type="entry name" value="DEAD_ATP_HELICASE"/>
    <property type="match status" value="1"/>
</dbReference>
<organism evidence="12 13">
    <name type="scientific">Thalassiosira oceanica</name>
    <name type="common">Marine diatom</name>
    <dbReference type="NCBI Taxonomy" id="159749"/>
    <lineage>
        <taxon>Eukaryota</taxon>
        <taxon>Sar</taxon>
        <taxon>Stramenopiles</taxon>
        <taxon>Ochrophyta</taxon>
        <taxon>Bacillariophyta</taxon>
        <taxon>Coscinodiscophyceae</taxon>
        <taxon>Thalassiosirophycidae</taxon>
        <taxon>Thalassiosirales</taxon>
        <taxon>Thalassiosiraceae</taxon>
        <taxon>Thalassiosira</taxon>
    </lineage>
</organism>
<dbReference type="SMART" id="SM00490">
    <property type="entry name" value="HELICc"/>
    <property type="match status" value="1"/>
</dbReference>
<feature type="compositionally biased region" description="Basic and acidic residues" evidence="8">
    <location>
        <begin position="297"/>
        <end position="313"/>
    </location>
</feature>
<dbReference type="PROSITE" id="PS51192">
    <property type="entry name" value="HELICASE_ATP_BIND_1"/>
    <property type="match status" value="1"/>
</dbReference>
<dbReference type="PANTHER" id="PTHR47958">
    <property type="entry name" value="ATP-DEPENDENT RNA HELICASE DBP3"/>
    <property type="match status" value="1"/>
</dbReference>
<evidence type="ECO:0000259" key="11">
    <source>
        <dbReference type="PROSITE" id="PS51195"/>
    </source>
</evidence>
<feature type="region of interest" description="Disordered" evidence="8">
    <location>
        <begin position="448"/>
        <end position="514"/>
    </location>
</feature>
<dbReference type="GO" id="GO:0016787">
    <property type="term" value="F:hydrolase activity"/>
    <property type="evidence" value="ECO:0007669"/>
    <property type="project" value="UniProtKB-KW"/>
</dbReference>
<dbReference type="GO" id="GO:0005524">
    <property type="term" value="F:ATP binding"/>
    <property type="evidence" value="ECO:0007669"/>
    <property type="project" value="UniProtKB-KW"/>
</dbReference>
<evidence type="ECO:0000259" key="10">
    <source>
        <dbReference type="PROSITE" id="PS51194"/>
    </source>
</evidence>
<dbReference type="InterPro" id="IPR014001">
    <property type="entry name" value="Helicase_ATP-bd"/>
</dbReference>
<dbReference type="OrthoDB" id="196131at2759"/>
<sequence length="514" mass="54491">MPDFLRANIGRMNYTSPTPIQRHSVPLASAGEDLMCCAQTGSGKTCAFLLPVVSSMTRSAGRWGGGGWGGEVGDPASPSCVVLAPTRELALQIELEAQKLTHVPDREDVPVDTVCVYGGAKARGQLQQLAVASRRPSAALLVVATPGRLTDFVERNLVSLNDVAFLVLDEADRMLDMGEANDDETTHVVVTEKLTRQFFYSPASRLAANRLRAADPPPRPEVRHAAAVAASNPTFLRYVSPRDTEAGGRVPPPELLVDCRRPRRLHDIEYQASRSPFHERTGREAQAHGKGAAGRTRGQDAHLRQEEAGRDQAQEAAVQRRAKGGPAGRALPPFKAQDIHGDRTQSQRETALAEFRQGSVLVLVATDVAARGLDISGVEHVINVDLPNAADEFDSYVHRIGRTGRAGHTGLATSLYVPGDDPKTGNGRIAGLLVAQLRESKQDVPDWLAGEAAGGRPPASAGGGPGHKRKGGEFGGTDVRGSGKKAEGPGRNQRRNGGGEGASQGAAAAVARVR</sequence>
<dbReference type="SMART" id="SM00487">
    <property type="entry name" value="DEXDc"/>
    <property type="match status" value="1"/>
</dbReference>
<accession>K0SMU3</accession>
<dbReference type="GO" id="GO:0003676">
    <property type="term" value="F:nucleic acid binding"/>
    <property type="evidence" value="ECO:0007669"/>
    <property type="project" value="InterPro"/>
</dbReference>
<evidence type="ECO:0000313" key="12">
    <source>
        <dbReference type="EMBL" id="EJK62236.1"/>
    </source>
</evidence>
<dbReference type="Proteomes" id="UP000266841">
    <property type="component" value="Unassembled WGS sequence"/>
</dbReference>
<feature type="domain" description="Helicase ATP-binding" evidence="9">
    <location>
        <begin position="25"/>
        <end position="191"/>
    </location>
</feature>
<feature type="compositionally biased region" description="Basic and acidic residues" evidence="8">
    <location>
        <begin position="276"/>
        <end position="287"/>
    </location>
</feature>
<gene>
    <name evidence="12" type="ORF">THAOC_17160</name>
</gene>
<dbReference type="SUPFAM" id="SSF52540">
    <property type="entry name" value="P-loop containing nucleoside triphosphate hydrolases"/>
    <property type="match status" value="2"/>
</dbReference>
<dbReference type="eggNOG" id="KOG0335">
    <property type="taxonomic scope" value="Eukaryota"/>
</dbReference>
<feature type="domain" description="Helicase C-terminal" evidence="10">
    <location>
        <begin position="273"/>
        <end position="452"/>
    </location>
</feature>
<dbReference type="EC" id="3.6.4.13" evidence="1"/>
<keyword evidence="3 7" id="KW-0378">Hydrolase</keyword>
<evidence type="ECO:0000256" key="3">
    <source>
        <dbReference type="ARBA" id="ARBA00022801"/>
    </source>
</evidence>
<dbReference type="Pfam" id="PF00270">
    <property type="entry name" value="DEAD"/>
    <property type="match status" value="1"/>
</dbReference>
<dbReference type="InterPro" id="IPR000629">
    <property type="entry name" value="RNA-helicase_DEAD-box_CS"/>
</dbReference>
<evidence type="ECO:0000256" key="6">
    <source>
        <dbReference type="PROSITE-ProRule" id="PRU00552"/>
    </source>
</evidence>
<dbReference type="PROSITE" id="PS51195">
    <property type="entry name" value="Q_MOTIF"/>
    <property type="match status" value="1"/>
</dbReference>
<keyword evidence="4 7" id="KW-0347">Helicase</keyword>
<dbReference type="InterPro" id="IPR027417">
    <property type="entry name" value="P-loop_NTPase"/>
</dbReference>
<evidence type="ECO:0000313" key="13">
    <source>
        <dbReference type="Proteomes" id="UP000266841"/>
    </source>
</evidence>
<evidence type="ECO:0000256" key="4">
    <source>
        <dbReference type="ARBA" id="ARBA00022806"/>
    </source>
</evidence>
<keyword evidence="5 7" id="KW-0067">ATP-binding</keyword>
<evidence type="ECO:0000259" key="9">
    <source>
        <dbReference type="PROSITE" id="PS51192"/>
    </source>
</evidence>
<comment type="similarity">
    <text evidence="7">Belongs to the DEAD box helicase family.</text>
</comment>
<evidence type="ECO:0000256" key="8">
    <source>
        <dbReference type="SAM" id="MobiDB-lite"/>
    </source>
</evidence>
<dbReference type="PROSITE" id="PS51194">
    <property type="entry name" value="HELICASE_CTER"/>
    <property type="match status" value="1"/>
</dbReference>
<dbReference type="EMBL" id="AGNL01019020">
    <property type="protein sequence ID" value="EJK62236.1"/>
    <property type="molecule type" value="Genomic_DNA"/>
</dbReference>
<protein>
    <recommendedName>
        <fullName evidence="1">RNA helicase</fullName>
        <ecNumber evidence="1">3.6.4.13</ecNumber>
    </recommendedName>
</protein>
<evidence type="ECO:0000256" key="1">
    <source>
        <dbReference type="ARBA" id="ARBA00012552"/>
    </source>
</evidence>
<dbReference type="InterPro" id="IPR001650">
    <property type="entry name" value="Helicase_C-like"/>
</dbReference>